<accession>A0A813EYG6</accession>
<organism evidence="14 15">
    <name type="scientific">Polarella glacialis</name>
    <name type="common">Dinoflagellate</name>
    <dbReference type="NCBI Taxonomy" id="89957"/>
    <lineage>
        <taxon>Eukaryota</taxon>
        <taxon>Sar</taxon>
        <taxon>Alveolata</taxon>
        <taxon>Dinophyceae</taxon>
        <taxon>Suessiales</taxon>
        <taxon>Suessiaceae</taxon>
        <taxon>Polarella</taxon>
    </lineage>
</organism>
<dbReference type="InterPro" id="IPR015943">
    <property type="entry name" value="WD40/YVTN_repeat-like_dom_sf"/>
</dbReference>
<dbReference type="Pfam" id="PF00977">
    <property type="entry name" value="His_biosynth"/>
    <property type="match status" value="1"/>
</dbReference>
<sequence>MASRDSDVVVTVTNLAGSQLEIRLAVDDSVQCLRGRVADEWGVLPGQVALFSGQQRLPPKDRASDWGSGPFTALLRLKASMTAVSGSREGGLRCWDLETGLCSMALQEEGASVNCMASDFSAMRLVTGSDDGLLRLWDLESGENLQELRGHSDCVMSVAADFNVMKAVSGSDDGTLIYWDLRESRNRHVIIVIIFSADLETNNLMSVAILAQGGIGRSRFRVRRTSPPRAVEQPLSSVMAAAGDDMEVTLLDYGAGNVQSVLNAIQKLGYTVRFVREPSDITNAKRIVFPGVGAFGACIAALKRLGFFEPLKQYLKDDRPYFGICLGMQTLFEASEETPGVEGLAALPGIVKRFPVPNINWSGVGPMLADPWPLSDPAPRCYFVHSYRVPMPESGFAPWALACSEYGERFVCAVRRGNCVATQFHPEKSGSAGLEVLGRWLKGGGPTGAAAVAPAPSLTVLPPARRIIACLDVRSNDSGDLVVTKGDCYDCRETKEATEGEIRNLGKPVALAERYYQEGADEVTFLNITAFRDLVLADQPMLEVLRSAAERIFVPLTVGGGIRSYVDESGRKNCALEVADAYFRAGADKVSIGSDAVEAAREYYASGKKLTGETAIEMISTKYGRQAVVVSFDPRRVYVADPVSCGHNCVEVGGEGGTPLGPNGERFAWYCCTLKGGREDSDLDVVQLAQAVEALGAGEVLLNCIDRDGQGSGYELELVRQVKAACTLPVIASSGAGCPEHFSIALAPAAEGGGGADAALAAGIFHRSEVPLGVVKAYLKNAGKIPVRF</sequence>
<dbReference type="EMBL" id="CAJNNV010017176">
    <property type="protein sequence ID" value="CAE8604970.1"/>
    <property type="molecule type" value="Genomic_DNA"/>
</dbReference>
<dbReference type="GO" id="GO:0004359">
    <property type="term" value="F:glutaminase activity"/>
    <property type="evidence" value="ECO:0007669"/>
    <property type="project" value="UniProtKB-EC"/>
</dbReference>
<comment type="similarity">
    <text evidence="12">Belongs to the HisA/HisF family.</text>
</comment>
<dbReference type="HAMAP" id="MF_00278">
    <property type="entry name" value="HisH"/>
    <property type="match status" value="1"/>
</dbReference>
<dbReference type="InterPro" id="IPR013785">
    <property type="entry name" value="Aldolase_TIM"/>
</dbReference>
<keyword evidence="2 11" id="KW-0853">WD repeat</keyword>
<dbReference type="PRINTS" id="PR00320">
    <property type="entry name" value="GPROTEINBRPT"/>
</dbReference>
<dbReference type="PROSITE" id="PS51273">
    <property type="entry name" value="GATASE_TYPE_1"/>
    <property type="match status" value="1"/>
</dbReference>
<evidence type="ECO:0000256" key="12">
    <source>
        <dbReference type="RuleBase" id="RU003657"/>
    </source>
</evidence>
<dbReference type="PANTHER" id="PTHR21235:SF2">
    <property type="entry name" value="IMIDAZOLE GLYCEROL PHOSPHATE SYNTHASE HISHF"/>
    <property type="match status" value="1"/>
</dbReference>
<dbReference type="OrthoDB" id="10254903at2759"/>
<keyword evidence="7 12" id="KW-0368">Histidine biosynthesis</keyword>
<dbReference type="InterPro" id="IPR017926">
    <property type="entry name" value="GATASE"/>
</dbReference>
<dbReference type="PANTHER" id="PTHR21235">
    <property type="entry name" value="IMIDAZOLE GLYCEROL PHOSPHATE SYNTHASE SUBUNIT HISF/H IGP SYNTHASE SUBUNIT HISF/H"/>
    <property type="match status" value="1"/>
</dbReference>
<dbReference type="InterPro" id="IPR001680">
    <property type="entry name" value="WD40_rpt"/>
</dbReference>
<evidence type="ECO:0000313" key="15">
    <source>
        <dbReference type="Proteomes" id="UP000654075"/>
    </source>
</evidence>
<keyword evidence="5" id="KW-0378">Hydrolase</keyword>
<evidence type="ECO:0000313" key="14">
    <source>
        <dbReference type="EMBL" id="CAE8604970.1"/>
    </source>
</evidence>
<dbReference type="PROSITE" id="PS50294">
    <property type="entry name" value="WD_REPEATS_REGION"/>
    <property type="match status" value="2"/>
</dbReference>
<feature type="repeat" description="WD" evidence="11">
    <location>
        <begin position="148"/>
        <end position="189"/>
    </location>
</feature>
<dbReference type="Gene3D" id="3.40.50.880">
    <property type="match status" value="1"/>
</dbReference>
<dbReference type="InterPro" id="IPR029062">
    <property type="entry name" value="Class_I_gatase-like"/>
</dbReference>
<evidence type="ECO:0000256" key="7">
    <source>
        <dbReference type="ARBA" id="ARBA00023102"/>
    </source>
</evidence>
<comment type="catalytic activity">
    <reaction evidence="9">
        <text>5-[(5-phospho-1-deoxy-D-ribulos-1-ylimino)methylamino]-1-(5-phospho-beta-D-ribosyl)imidazole-4-carboxamide + L-glutamine = D-erythro-1-(imidazol-4-yl)glycerol 3-phosphate + 5-amino-1-(5-phospho-beta-D-ribosyl)imidazole-4-carboxamide + L-glutamate + H(+)</text>
        <dbReference type="Rhea" id="RHEA:24793"/>
        <dbReference type="ChEBI" id="CHEBI:15378"/>
        <dbReference type="ChEBI" id="CHEBI:29985"/>
        <dbReference type="ChEBI" id="CHEBI:58278"/>
        <dbReference type="ChEBI" id="CHEBI:58359"/>
        <dbReference type="ChEBI" id="CHEBI:58475"/>
        <dbReference type="ChEBI" id="CHEBI:58525"/>
        <dbReference type="EC" id="4.3.2.10"/>
    </reaction>
</comment>
<keyword evidence="8" id="KW-0456">Lyase</keyword>
<dbReference type="SMART" id="SM00320">
    <property type="entry name" value="WD40"/>
    <property type="match status" value="2"/>
</dbReference>
<evidence type="ECO:0000256" key="4">
    <source>
        <dbReference type="ARBA" id="ARBA00022737"/>
    </source>
</evidence>
<dbReference type="GO" id="GO:0016829">
    <property type="term" value="F:lyase activity"/>
    <property type="evidence" value="ECO:0007669"/>
    <property type="project" value="UniProtKB-KW"/>
</dbReference>
<evidence type="ECO:0000256" key="5">
    <source>
        <dbReference type="ARBA" id="ARBA00022801"/>
    </source>
</evidence>
<evidence type="ECO:0000256" key="9">
    <source>
        <dbReference type="ARBA" id="ARBA00047838"/>
    </source>
</evidence>
<dbReference type="GO" id="GO:0000107">
    <property type="term" value="F:imidazoleglycerol-phosphate synthase activity"/>
    <property type="evidence" value="ECO:0007669"/>
    <property type="project" value="InterPro"/>
</dbReference>
<dbReference type="SUPFAM" id="SSF51366">
    <property type="entry name" value="Ribulose-phoshate binding barrel"/>
    <property type="match status" value="1"/>
</dbReference>
<dbReference type="NCBIfam" id="TIGR01855">
    <property type="entry name" value="IMP_synth_hisH"/>
    <property type="match status" value="1"/>
</dbReference>
<comment type="pathway">
    <text evidence="1">Amino-acid biosynthesis; L-histidine biosynthesis; L-histidine from 5-phospho-alpha-D-ribose 1-diphosphate: step 5/9.</text>
</comment>
<dbReference type="Pfam" id="PF00117">
    <property type="entry name" value="GATase"/>
    <property type="match status" value="1"/>
</dbReference>
<dbReference type="SUPFAM" id="SSF50978">
    <property type="entry name" value="WD40 repeat-like"/>
    <property type="match status" value="1"/>
</dbReference>
<feature type="repeat" description="WD" evidence="11">
    <location>
        <begin position="106"/>
        <end position="147"/>
    </location>
</feature>
<dbReference type="SUPFAM" id="SSF52317">
    <property type="entry name" value="Class I glutamine amidotransferase-like"/>
    <property type="match status" value="1"/>
</dbReference>
<evidence type="ECO:0000259" key="13">
    <source>
        <dbReference type="Pfam" id="PF00117"/>
    </source>
</evidence>
<protein>
    <recommendedName>
        <fullName evidence="13">Glutamine amidotransferase domain-containing protein</fullName>
    </recommendedName>
</protein>
<dbReference type="AlphaFoldDB" id="A0A813EYG6"/>
<dbReference type="InterPro" id="IPR004651">
    <property type="entry name" value="HisF"/>
</dbReference>
<feature type="domain" description="Glutamine amidotransferase" evidence="13">
    <location>
        <begin position="250"/>
        <end position="432"/>
    </location>
</feature>
<dbReference type="CDD" id="cd04731">
    <property type="entry name" value="HisF"/>
    <property type="match status" value="1"/>
</dbReference>
<dbReference type="Proteomes" id="UP000654075">
    <property type="component" value="Unassembled WGS sequence"/>
</dbReference>
<evidence type="ECO:0000256" key="10">
    <source>
        <dbReference type="ARBA" id="ARBA00049534"/>
    </source>
</evidence>
<dbReference type="InterPro" id="IPR019775">
    <property type="entry name" value="WD40_repeat_CS"/>
</dbReference>
<dbReference type="InterPro" id="IPR006062">
    <property type="entry name" value="His_biosynth"/>
</dbReference>
<keyword evidence="15" id="KW-1185">Reference proteome</keyword>
<dbReference type="CDD" id="cd01748">
    <property type="entry name" value="GATase1_IGP_Synthase"/>
    <property type="match status" value="1"/>
</dbReference>
<dbReference type="GO" id="GO:0000105">
    <property type="term" value="P:L-histidine biosynthetic process"/>
    <property type="evidence" value="ECO:0007669"/>
    <property type="project" value="UniProtKB-UniPathway"/>
</dbReference>
<evidence type="ECO:0000256" key="3">
    <source>
        <dbReference type="ARBA" id="ARBA00022605"/>
    </source>
</evidence>
<evidence type="ECO:0000256" key="2">
    <source>
        <dbReference type="ARBA" id="ARBA00022574"/>
    </source>
</evidence>
<gene>
    <name evidence="14" type="ORF">PGLA1383_LOCUS23109</name>
</gene>
<dbReference type="Gene3D" id="3.20.20.70">
    <property type="entry name" value="Aldolase class I"/>
    <property type="match status" value="1"/>
</dbReference>
<keyword evidence="4" id="KW-0677">Repeat</keyword>
<dbReference type="InterPro" id="IPR011060">
    <property type="entry name" value="RibuloseP-bd_barrel"/>
</dbReference>
<comment type="caution">
    <text evidence="14">The sequence shown here is derived from an EMBL/GenBank/DDBJ whole genome shotgun (WGS) entry which is preliminary data.</text>
</comment>
<dbReference type="PROSITE" id="PS50082">
    <property type="entry name" value="WD_REPEATS_2"/>
    <property type="match status" value="2"/>
</dbReference>
<dbReference type="InterPro" id="IPR010139">
    <property type="entry name" value="Imidazole-glycPsynth_HisH"/>
</dbReference>
<proteinExistence type="inferred from homology"/>
<dbReference type="InterPro" id="IPR036322">
    <property type="entry name" value="WD40_repeat_dom_sf"/>
</dbReference>
<dbReference type="UniPathway" id="UPA00031">
    <property type="reaction ID" value="UER00010"/>
</dbReference>
<keyword evidence="3 12" id="KW-0028">Amino-acid biosynthesis</keyword>
<dbReference type="Gene3D" id="2.130.10.10">
    <property type="entry name" value="YVTN repeat-like/Quinoprotein amine dehydrogenase"/>
    <property type="match status" value="1"/>
</dbReference>
<comment type="catalytic activity">
    <reaction evidence="10">
        <text>L-glutamine + H2O = L-glutamate + NH4(+)</text>
        <dbReference type="Rhea" id="RHEA:15889"/>
        <dbReference type="ChEBI" id="CHEBI:15377"/>
        <dbReference type="ChEBI" id="CHEBI:28938"/>
        <dbReference type="ChEBI" id="CHEBI:29985"/>
        <dbReference type="ChEBI" id="CHEBI:58359"/>
        <dbReference type="EC" id="3.5.1.2"/>
    </reaction>
</comment>
<evidence type="ECO:0000256" key="1">
    <source>
        <dbReference type="ARBA" id="ARBA00005091"/>
    </source>
</evidence>
<evidence type="ECO:0000256" key="8">
    <source>
        <dbReference type="ARBA" id="ARBA00023239"/>
    </source>
</evidence>
<dbReference type="PROSITE" id="PS00678">
    <property type="entry name" value="WD_REPEATS_1"/>
    <property type="match status" value="1"/>
</dbReference>
<reference evidence="14" key="1">
    <citation type="submission" date="2021-02" db="EMBL/GenBank/DDBJ databases">
        <authorList>
            <person name="Dougan E. K."/>
            <person name="Rhodes N."/>
            <person name="Thang M."/>
            <person name="Chan C."/>
        </authorList>
    </citation>
    <scope>NUCLEOTIDE SEQUENCE</scope>
</reference>
<dbReference type="InterPro" id="IPR020472">
    <property type="entry name" value="WD40_PAC1"/>
</dbReference>
<dbReference type="InterPro" id="IPR050064">
    <property type="entry name" value="IGPS_HisA/HisF"/>
</dbReference>
<name>A0A813EYG6_POLGL</name>
<evidence type="ECO:0000256" key="6">
    <source>
        <dbReference type="ARBA" id="ARBA00022962"/>
    </source>
</evidence>
<dbReference type="Pfam" id="PF00400">
    <property type="entry name" value="WD40"/>
    <property type="match status" value="2"/>
</dbReference>
<evidence type="ECO:0000256" key="11">
    <source>
        <dbReference type="PROSITE-ProRule" id="PRU00221"/>
    </source>
</evidence>
<keyword evidence="6" id="KW-0315">Glutamine amidotransferase</keyword>